<reference evidence="3 4" key="1">
    <citation type="submission" date="2019-06" db="EMBL/GenBank/DDBJ databases">
        <title>Draft genomes of female and male turbot (Scophthalmus maximus).</title>
        <authorList>
            <person name="Xu H."/>
            <person name="Xu X.-W."/>
            <person name="Shao C."/>
            <person name="Chen S."/>
        </authorList>
    </citation>
    <scope>NUCLEOTIDE SEQUENCE [LARGE SCALE GENOMIC DNA]</scope>
    <source>
        <strain evidence="3">Ysfricsl-2016a</strain>
        <tissue evidence="3">Blood</tissue>
    </source>
</reference>
<feature type="transmembrane region" description="Helical" evidence="2">
    <location>
        <begin position="21"/>
        <end position="38"/>
    </location>
</feature>
<accession>A0A6A4TEI4</accession>
<comment type="caution">
    <text evidence="3">The sequence shown here is derived from an EMBL/GenBank/DDBJ whole genome shotgun (WGS) entry which is preliminary data.</text>
</comment>
<proteinExistence type="predicted"/>
<evidence type="ECO:0000313" key="4">
    <source>
        <dbReference type="Proteomes" id="UP000438429"/>
    </source>
</evidence>
<keyword evidence="2" id="KW-1133">Transmembrane helix</keyword>
<feature type="region of interest" description="Disordered" evidence="1">
    <location>
        <begin position="43"/>
        <end position="78"/>
    </location>
</feature>
<evidence type="ECO:0000256" key="1">
    <source>
        <dbReference type="SAM" id="MobiDB-lite"/>
    </source>
</evidence>
<protein>
    <submittedName>
        <fullName evidence="3">Uncharacterized protein</fullName>
    </submittedName>
</protein>
<evidence type="ECO:0000313" key="3">
    <source>
        <dbReference type="EMBL" id="KAF0043605.1"/>
    </source>
</evidence>
<dbReference type="EMBL" id="VEVO01000004">
    <property type="protein sequence ID" value="KAF0043605.1"/>
    <property type="molecule type" value="Genomic_DNA"/>
</dbReference>
<evidence type="ECO:0000256" key="2">
    <source>
        <dbReference type="SAM" id="Phobius"/>
    </source>
</evidence>
<dbReference type="Proteomes" id="UP000438429">
    <property type="component" value="Unassembled WGS sequence"/>
</dbReference>
<organism evidence="3 4">
    <name type="scientific">Scophthalmus maximus</name>
    <name type="common">Turbot</name>
    <name type="synonym">Psetta maxima</name>
    <dbReference type="NCBI Taxonomy" id="52904"/>
    <lineage>
        <taxon>Eukaryota</taxon>
        <taxon>Metazoa</taxon>
        <taxon>Chordata</taxon>
        <taxon>Craniata</taxon>
        <taxon>Vertebrata</taxon>
        <taxon>Euteleostomi</taxon>
        <taxon>Actinopterygii</taxon>
        <taxon>Neopterygii</taxon>
        <taxon>Teleostei</taxon>
        <taxon>Neoteleostei</taxon>
        <taxon>Acanthomorphata</taxon>
        <taxon>Carangaria</taxon>
        <taxon>Pleuronectiformes</taxon>
        <taxon>Pleuronectoidei</taxon>
        <taxon>Scophthalmidae</taxon>
        <taxon>Scophthalmus</taxon>
    </lineage>
</organism>
<sequence>MRPEVPPALDRLLRRRRQLRSNWWLFWWLLLYLMSFDITCKHPGKPGSEHHNPNQSQLKNNNVNQRKKNKIPASDVKRSMADVNSFVKKGSSDDVFE</sequence>
<keyword evidence="2" id="KW-0472">Membrane</keyword>
<name>A0A6A4TEI4_SCOMX</name>
<dbReference type="AlphaFoldDB" id="A0A6A4TEI4"/>
<keyword evidence="2" id="KW-0812">Transmembrane</keyword>
<gene>
    <name evidence="3" type="ORF">F2P81_004942</name>
</gene>